<dbReference type="HOGENOM" id="CLU_069664_1_1_1"/>
<reference evidence="2 3" key="1">
    <citation type="submission" date="2014-04" db="EMBL/GenBank/DDBJ databases">
        <authorList>
            <consortium name="DOE Joint Genome Institute"/>
            <person name="Kuo A."/>
            <person name="Kohler A."/>
            <person name="Costa M.D."/>
            <person name="Nagy L.G."/>
            <person name="Floudas D."/>
            <person name="Copeland A."/>
            <person name="Barry K.W."/>
            <person name="Cichocki N."/>
            <person name="Veneault-Fourrey C."/>
            <person name="LaButti K."/>
            <person name="Lindquist E.A."/>
            <person name="Lipzen A."/>
            <person name="Lundell T."/>
            <person name="Morin E."/>
            <person name="Murat C."/>
            <person name="Sun H."/>
            <person name="Tunlid A."/>
            <person name="Henrissat B."/>
            <person name="Grigoriev I.V."/>
            <person name="Hibbett D.S."/>
            <person name="Martin F."/>
            <person name="Nordberg H.P."/>
            <person name="Cantor M.N."/>
            <person name="Hua S.X."/>
        </authorList>
    </citation>
    <scope>NUCLEOTIDE SEQUENCE [LARGE SCALE GENOMIC DNA]</scope>
    <source>
        <strain evidence="2 3">Marx 270</strain>
    </source>
</reference>
<evidence type="ECO:0000256" key="1">
    <source>
        <dbReference type="SAM" id="MobiDB-lite"/>
    </source>
</evidence>
<sequence length="156" mass="17982">PSIRFWYREDWDKYLESAEGQTSTRGMLGYLEDEKGDPPSDQVAKAIQKVLRGGWAELVNWQMAPTTWGRLSASGRTFIHNLMENAYPMFKFAHDGWKLEFLASTSYPAWRKTYIDDNGRWKSKKGKGPKDEDEDDSMDEIGKKRKGSRCAFKSEG</sequence>
<dbReference type="OrthoDB" id="2681506at2759"/>
<dbReference type="AlphaFoldDB" id="A0A0C3MUV7"/>
<evidence type="ECO:0000313" key="2">
    <source>
        <dbReference type="EMBL" id="KIN92754.1"/>
    </source>
</evidence>
<organism evidence="2 3">
    <name type="scientific">Pisolithus tinctorius Marx 270</name>
    <dbReference type="NCBI Taxonomy" id="870435"/>
    <lineage>
        <taxon>Eukaryota</taxon>
        <taxon>Fungi</taxon>
        <taxon>Dikarya</taxon>
        <taxon>Basidiomycota</taxon>
        <taxon>Agaricomycotina</taxon>
        <taxon>Agaricomycetes</taxon>
        <taxon>Agaricomycetidae</taxon>
        <taxon>Boletales</taxon>
        <taxon>Sclerodermatineae</taxon>
        <taxon>Pisolithaceae</taxon>
        <taxon>Pisolithus</taxon>
    </lineage>
</organism>
<dbReference type="InParanoid" id="A0A0C3MUV7"/>
<gene>
    <name evidence="2" type="ORF">M404DRAFT_172694</name>
</gene>
<feature type="non-terminal residue" evidence="2">
    <location>
        <position position="1"/>
    </location>
</feature>
<dbReference type="Proteomes" id="UP000054217">
    <property type="component" value="Unassembled WGS sequence"/>
</dbReference>
<dbReference type="EMBL" id="KN832405">
    <property type="protein sequence ID" value="KIN92754.1"/>
    <property type="molecule type" value="Genomic_DNA"/>
</dbReference>
<feature type="region of interest" description="Disordered" evidence="1">
    <location>
        <begin position="118"/>
        <end position="156"/>
    </location>
</feature>
<proteinExistence type="predicted"/>
<accession>A0A0C3MUV7</accession>
<evidence type="ECO:0000313" key="3">
    <source>
        <dbReference type="Proteomes" id="UP000054217"/>
    </source>
</evidence>
<dbReference type="STRING" id="870435.A0A0C3MUV7"/>
<name>A0A0C3MUV7_PISTI</name>
<reference evidence="3" key="2">
    <citation type="submission" date="2015-01" db="EMBL/GenBank/DDBJ databases">
        <title>Evolutionary Origins and Diversification of the Mycorrhizal Mutualists.</title>
        <authorList>
            <consortium name="DOE Joint Genome Institute"/>
            <consortium name="Mycorrhizal Genomics Consortium"/>
            <person name="Kohler A."/>
            <person name="Kuo A."/>
            <person name="Nagy L.G."/>
            <person name="Floudas D."/>
            <person name="Copeland A."/>
            <person name="Barry K.W."/>
            <person name="Cichocki N."/>
            <person name="Veneault-Fourrey C."/>
            <person name="LaButti K."/>
            <person name="Lindquist E.A."/>
            <person name="Lipzen A."/>
            <person name="Lundell T."/>
            <person name="Morin E."/>
            <person name="Murat C."/>
            <person name="Riley R."/>
            <person name="Ohm R."/>
            <person name="Sun H."/>
            <person name="Tunlid A."/>
            <person name="Henrissat B."/>
            <person name="Grigoriev I.V."/>
            <person name="Hibbett D.S."/>
            <person name="Martin F."/>
        </authorList>
    </citation>
    <scope>NUCLEOTIDE SEQUENCE [LARGE SCALE GENOMIC DNA]</scope>
    <source>
        <strain evidence="3">Marx 270</strain>
    </source>
</reference>
<keyword evidence="3" id="KW-1185">Reference proteome</keyword>
<protein>
    <submittedName>
        <fullName evidence="2">Uncharacterized protein</fullName>
    </submittedName>
</protein>